<organism evidence="5 6">
    <name type="scientific">Xenopus tropicalis</name>
    <name type="common">Western clawed frog</name>
    <name type="synonym">Silurana tropicalis</name>
    <dbReference type="NCBI Taxonomy" id="8364"/>
    <lineage>
        <taxon>Eukaryota</taxon>
        <taxon>Metazoa</taxon>
        <taxon>Chordata</taxon>
        <taxon>Craniata</taxon>
        <taxon>Vertebrata</taxon>
        <taxon>Euteleostomi</taxon>
        <taxon>Amphibia</taxon>
        <taxon>Batrachia</taxon>
        <taxon>Anura</taxon>
        <taxon>Pipoidea</taxon>
        <taxon>Pipidae</taxon>
        <taxon>Xenopodinae</taxon>
        <taxon>Xenopus</taxon>
        <taxon>Silurana</taxon>
    </lineage>
</organism>
<evidence type="ECO:0000256" key="1">
    <source>
        <dbReference type="SAM" id="MobiDB-lite"/>
    </source>
</evidence>
<dbReference type="GeneID" id="101732607"/>
<dbReference type="InterPro" id="IPR053311">
    <property type="entry name" value="Mucosal_Integrity_Assoc"/>
</dbReference>
<reference evidence="6" key="1">
    <citation type="submission" date="2025-08" db="UniProtKB">
        <authorList>
            <consortium name="RefSeq"/>
        </authorList>
    </citation>
    <scope>IDENTIFICATION</scope>
    <source>
        <strain evidence="6">Nigerian</strain>
        <tissue evidence="6">Liver and blood</tissue>
    </source>
</reference>
<evidence type="ECO:0000313" key="7">
    <source>
        <dbReference type="Xenbase" id="XB-GENE-29086243"/>
    </source>
</evidence>
<dbReference type="AGR" id="Xenbase:XB-GENE-29086243"/>
<feature type="compositionally biased region" description="Low complexity" evidence="1">
    <location>
        <begin position="174"/>
        <end position="204"/>
    </location>
</feature>
<dbReference type="Gene3D" id="3.30.70.960">
    <property type="entry name" value="SEA domain"/>
    <property type="match status" value="1"/>
</dbReference>
<dbReference type="PROSITE" id="PS50024">
    <property type="entry name" value="SEA"/>
    <property type="match status" value="1"/>
</dbReference>
<gene>
    <name evidence="6 7" type="primary">LOC101732607</name>
</gene>
<accession>A0A8J1JFC1</accession>
<keyword evidence="2" id="KW-0472">Membrane</keyword>
<dbReference type="SUPFAM" id="SSF82671">
    <property type="entry name" value="SEA domain"/>
    <property type="match status" value="1"/>
</dbReference>
<dbReference type="SMART" id="SM00200">
    <property type="entry name" value="SEA"/>
    <property type="match status" value="1"/>
</dbReference>
<feature type="signal peptide" evidence="3">
    <location>
        <begin position="1"/>
        <end position="18"/>
    </location>
</feature>
<feature type="compositionally biased region" description="Low complexity" evidence="1">
    <location>
        <begin position="324"/>
        <end position="336"/>
    </location>
</feature>
<keyword evidence="2" id="KW-1133">Transmembrane helix</keyword>
<dbReference type="InterPro" id="IPR000082">
    <property type="entry name" value="SEA_dom"/>
</dbReference>
<evidence type="ECO:0000256" key="3">
    <source>
        <dbReference type="SAM" id="SignalP"/>
    </source>
</evidence>
<keyword evidence="5" id="KW-1185">Reference proteome</keyword>
<feature type="compositionally biased region" description="Low complexity" evidence="1">
    <location>
        <begin position="233"/>
        <end position="316"/>
    </location>
</feature>
<evidence type="ECO:0000259" key="4">
    <source>
        <dbReference type="PROSITE" id="PS50024"/>
    </source>
</evidence>
<feature type="compositionally biased region" description="Low complexity" evidence="1">
    <location>
        <begin position="82"/>
        <end position="132"/>
    </location>
</feature>
<feature type="chain" id="PRO_5035311619" evidence="3">
    <location>
        <begin position="19"/>
        <end position="657"/>
    </location>
</feature>
<feature type="transmembrane region" description="Helical" evidence="2">
    <location>
        <begin position="575"/>
        <end position="597"/>
    </location>
</feature>
<dbReference type="Xenbase" id="XB-GENE-29086243">
    <property type="gene designation" value="LOC101732607"/>
</dbReference>
<protein>
    <submittedName>
        <fullName evidence="6">Mucin-17 isoform X2</fullName>
    </submittedName>
</protein>
<dbReference type="PANTHER" id="PTHR37999:SF2">
    <property type="entry name" value="MUCIN-17"/>
    <property type="match status" value="1"/>
</dbReference>
<evidence type="ECO:0000256" key="2">
    <source>
        <dbReference type="SAM" id="Phobius"/>
    </source>
</evidence>
<keyword evidence="2" id="KW-0812">Transmembrane</keyword>
<keyword evidence="3" id="KW-0732">Signal</keyword>
<feature type="compositionally biased region" description="Polar residues" evidence="1">
    <location>
        <begin position="162"/>
        <end position="171"/>
    </location>
</feature>
<name>A0A8J1JFC1_XENTR</name>
<sequence length="657" mass="70834">MEILRCTLMLMSISGSLADSTPRYSYTTEQEDVFECELILPDCTTSTQEPTSASTTSIWTSTTHLTGTLTTNATHNITTTTVIPTVDTTTEQPNTNATSTTGETATTITSPSETSSTSHVTVTGQTTADTTTMNPSTEFNVTDFTTGATTTDGIISTTENTQTTSNKATEATTRDTTTSGGDVTTTNVTTGTTATDSSSSTTITTVDNTQTTTDKTTEATTIDTTTSGGDITTTNVTTGTTPTDSSSSITTTTVDNTQTTTGKTTEVTTRDTTTASRGSVNSTTNITTGTTPTDSSSSITTTTVDNTQTTTGDNTQAPSDKTTEATTTKVTTGTTTTDKPLTTEAVTSEAGLCPVNMYGQKCQFIQNEIMTERVIIKMGVSVRLTNQQFSPELSNNLSEAYRSFERRFNQQMEELYKNIPNYKGIRIRSIKNGSVIVEHDVLAEVKFETMMQEYNQSCALINATLNAMSCTSLENDPLCFSAGDTAVCQQKLDESGLCSELSSIPREMQQYFYALPTKKALLCVTPCSTKSPHPVKCIMGQCFVSQSGPSCYCDTSERFWYTGERCQMTINKAGVYGGVTVGLAVLLIVIVLLSIFLHKRHKAALFYKWRSSDRSEFGWEKHRKQSAQGKNPDHMNSMWGPEGIFQANSGTSHARLK</sequence>
<dbReference type="Pfam" id="PF01390">
    <property type="entry name" value="SEA"/>
    <property type="match status" value="1"/>
</dbReference>
<dbReference type="AlphaFoldDB" id="A0A8J1JFC1"/>
<proteinExistence type="predicted"/>
<dbReference type="InterPro" id="IPR036364">
    <property type="entry name" value="SEA_dom_sf"/>
</dbReference>
<feature type="region of interest" description="Disordered" evidence="1">
    <location>
        <begin position="160"/>
        <end position="204"/>
    </location>
</feature>
<dbReference type="Proteomes" id="UP000008143">
    <property type="component" value="Chromosome 3"/>
</dbReference>
<feature type="region of interest" description="Disordered" evidence="1">
    <location>
        <begin position="82"/>
        <end position="144"/>
    </location>
</feature>
<evidence type="ECO:0000313" key="5">
    <source>
        <dbReference type="Proteomes" id="UP000008143"/>
    </source>
</evidence>
<dbReference type="RefSeq" id="XP_031755356.1">
    <property type="nucleotide sequence ID" value="XM_031899496.1"/>
</dbReference>
<feature type="region of interest" description="Disordered" evidence="1">
    <location>
        <begin position="233"/>
        <end position="336"/>
    </location>
</feature>
<feature type="domain" description="SEA" evidence="4">
    <location>
        <begin position="374"/>
        <end position="487"/>
    </location>
</feature>
<dbReference type="PANTHER" id="PTHR37999">
    <property type="entry name" value="MUCIN-17"/>
    <property type="match status" value="1"/>
</dbReference>
<evidence type="ECO:0000313" key="6">
    <source>
        <dbReference type="RefSeq" id="XP_031755356.1"/>
    </source>
</evidence>